<sequence>MYTTPPDPDGLEVRGNTSLASCTLADLPLELHPDGKIDEGDRPFGWVGIIGNNDDILLVTVGSCMRDFTDSKSRSFVPVAVSVS</sequence>
<dbReference type="KEGG" id="oac:Oscil6304_4945"/>
<protein>
    <submittedName>
        <fullName evidence="1">Uncharacterized protein</fullName>
    </submittedName>
</protein>
<dbReference type="Proteomes" id="UP000010367">
    <property type="component" value="Chromosome"/>
</dbReference>
<keyword evidence="2" id="KW-1185">Reference proteome</keyword>
<dbReference type="HOGENOM" id="CLU_2524333_0_0_3"/>
<dbReference type="AlphaFoldDB" id="K9TR09"/>
<dbReference type="InParanoid" id="K9TR09"/>
<reference evidence="1 2" key="1">
    <citation type="submission" date="2012-06" db="EMBL/GenBank/DDBJ databases">
        <title>Finished chromosome of genome of Oscillatoria acuminata PCC 6304.</title>
        <authorList>
            <consortium name="US DOE Joint Genome Institute"/>
            <person name="Gugger M."/>
            <person name="Coursin T."/>
            <person name="Rippka R."/>
            <person name="Tandeau De Marsac N."/>
            <person name="Huntemann M."/>
            <person name="Wei C.-L."/>
            <person name="Han J."/>
            <person name="Detter J.C."/>
            <person name="Han C."/>
            <person name="Tapia R."/>
            <person name="Davenport K."/>
            <person name="Daligault H."/>
            <person name="Erkkila T."/>
            <person name="Gu W."/>
            <person name="Munk A.C.C."/>
            <person name="Teshima H."/>
            <person name="Xu Y."/>
            <person name="Chain P."/>
            <person name="Chen A."/>
            <person name="Krypides N."/>
            <person name="Mavromatis K."/>
            <person name="Markowitz V."/>
            <person name="Szeto E."/>
            <person name="Ivanova N."/>
            <person name="Mikhailova N."/>
            <person name="Ovchinnikova G."/>
            <person name="Pagani I."/>
            <person name="Pati A."/>
            <person name="Goodwin L."/>
            <person name="Peters L."/>
            <person name="Pitluck S."/>
            <person name="Woyke T."/>
            <person name="Kerfeld C."/>
        </authorList>
    </citation>
    <scope>NUCLEOTIDE SEQUENCE [LARGE SCALE GENOMIC DNA]</scope>
    <source>
        <strain evidence="1 2">PCC 6304</strain>
    </source>
</reference>
<evidence type="ECO:0000313" key="2">
    <source>
        <dbReference type="Proteomes" id="UP000010367"/>
    </source>
</evidence>
<accession>K9TR09</accession>
<organism evidence="1 2">
    <name type="scientific">Oscillatoria acuminata PCC 6304</name>
    <dbReference type="NCBI Taxonomy" id="56110"/>
    <lineage>
        <taxon>Bacteria</taxon>
        <taxon>Bacillati</taxon>
        <taxon>Cyanobacteriota</taxon>
        <taxon>Cyanophyceae</taxon>
        <taxon>Oscillatoriophycideae</taxon>
        <taxon>Oscillatoriales</taxon>
        <taxon>Oscillatoriaceae</taxon>
        <taxon>Oscillatoria</taxon>
    </lineage>
</organism>
<gene>
    <name evidence="1" type="ORF">Oscil6304_4945</name>
</gene>
<name>K9TR09_9CYAN</name>
<dbReference type="RefSeq" id="WP_015151065.1">
    <property type="nucleotide sequence ID" value="NC_019693.1"/>
</dbReference>
<evidence type="ECO:0000313" key="1">
    <source>
        <dbReference type="EMBL" id="AFY84449.1"/>
    </source>
</evidence>
<dbReference type="EMBL" id="CP003607">
    <property type="protein sequence ID" value="AFY84449.1"/>
    <property type="molecule type" value="Genomic_DNA"/>
</dbReference>
<proteinExistence type="predicted"/>